<evidence type="ECO:0000256" key="7">
    <source>
        <dbReference type="SAM" id="MobiDB-lite"/>
    </source>
</evidence>
<dbReference type="InterPro" id="IPR006590">
    <property type="entry name" value="RNA_pol_Rpb4/RPC9_core"/>
</dbReference>
<evidence type="ECO:0000259" key="8">
    <source>
        <dbReference type="SMART" id="SM00657"/>
    </source>
</evidence>
<dbReference type="EMBL" id="JBDFQZ010000002">
    <property type="protein sequence ID" value="KAK9747780.1"/>
    <property type="molecule type" value="Genomic_DNA"/>
</dbReference>
<reference evidence="9 10" key="1">
    <citation type="submission" date="2024-03" db="EMBL/GenBank/DDBJ databases">
        <title>WGS assembly of Saponaria officinalis var. Norfolk2.</title>
        <authorList>
            <person name="Jenkins J."/>
            <person name="Shu S."/>
            <person name="Grimwood J."/>
            <person name="Barry K."/>
            <person name="Goodstein D."/>
            <person name="Schmutz J."/>
            <person name="Leebens-Mack J."/>
            <person name="Osbourn A."/>
        </authorList>
    </citation>
    <scope>NUCLEOTIDE SEQUENCE [LARGE SCALE GENOMIC DNA]</scope>
    <source>
        <strain evidence="10">cv. Norfolk2</strain>
        <strain evidence="9">JIC</strain>
        <tissue evidence="9">Leaf</tissue>
    </source>
</reference>
<dbReference type="InterPro" id="IPR005574">
    <property type="entry name" value="Rpb4/RPC9"/>
</dbReference>
<keyword evidence="6" id="KW-0539">Nucleus</keyword>
<evidence type="ECO:0000313" key="9">
    <source>
        <dbReference type="EMBL" id="KAK9747779.1"/>
    </source>
</evidence>
<comment type="caution">
    <text evidence="9">The sequence shown here is derived from an EMBL/GenBank/DDBJ whole genome shotgun (WGS) entry which is preliminary data.</text>
</comment>
<dbReference type="PANTHER" id="PTHR15561">
    <property type="entry name" value="CALCITONIN GENE-RELATED PEPTIDE-RECEPTOR COMPONENT PROTEIN"/>
    <property type="match status" value="1"/>
</dbReference>
<gene>
    <name evidence="9" type="ORF">RND81_02G014500</name>
</gene>
<feature type="domain" description="RNA polymerase Rpb4/RPC9 core" evidence="8">
    <location>
        <begin position="1"/>
        <end position="123"/>
    </location>
</feature>
<evidence type="ECO:0000256" key="3">
    <source>
        <dbReference type="ARBA" id="ARBA00016672"/>
    </source>
</evidence>
<comment type="similarity">
    <text evidence="2">Belongs to the eukaryotic RPC9 RNA polymerase subunit family.</text>
</comment>
<dbReference type="Pfam" id="PF03874">
    <property type="entry name" value="RNA_pol_Rpb4"/>
    <property type="match status" value="1"/>
</dbReference>
<evidence type="ECO:0000256" key="4">
    <source>
        <dbReference type="ARBA" id="ARBA00022478"/>
    </source>
</evidence>
<keyword evidence="5" id="KW-0804">Transcription</keyword>
<feature type="region of interest" description="Disordered" evidence="7">
    <location>
        <begin position="110"/>
        <end position="153"/>
    </location>
</feature>
<dbReference type="GO" id="GO:0005666">
    <property type="term" value="C:RNA polymerase III complex"/>
    <property type="evidence" value="ECO:0007669"/>
    <property type="project" value="InterPro"/>
</dbReference>
<dbReference type="EMBL" id="JBDFQZ010000002">
    <property type="protein sequence ID" value="KAK9747779.1"/>
    <property type="molecule type" value="Genomic_DNA"/>
</dbReference>
<dbReference type="GO" id="GO:0000166">
    <property type="term" value="F:nucleotide binding"/>
    <property type="evidence" value="ECO:0007669"/>
    <property type="project" value="InterPro"/>
</dbReference>
<protein>
    <recommendedName>
        <fullName evidence="3">DNA-directed RNA polymerase III subunit RPC9</fullName>
    </recommendedName>
</protein>
<accession>A0AAW1MPY3</accession>
<dbReference type="InterPro" id="IPR038324">
    <property type="entry name" value="Rpb4/RPC9_sf"/>
</dbReference>
<dbReference type="InterPro" id="IPR038846">
    <property type="entry name" value="RPC9"/>
</dbReference>
<dbReference type="AlphaFoldDB" id="A0AAW1MPY3"/>
<feature type="compositionally biased region" description="Acidic residues" evidence="7">
    <location>
        <begin position="132"/>
        <end position="146"/>
    </location>
</feature>
<organism evidence="9 10">
    <name type="scientific">Saponaria officinalis</name>
    <name type="common">Common soapwort</name>
    <name type="synonym">Lychnis saponaria</name>
    <dbReference type="NCBI Taxonomy" id="3572"/>
    <lineage>
        <taxon>Eukaryota</taxon>
        <taxon>Viridiplantae</taxon>
        <taxon>Streptophyta</taxon>
        <taxon>Embryophyta</taxon>
        <taxon>Tracheophyta</taxon>
        <taxon>Spermatophyta</taxon>
        <taxon>Magnoliopsida</taxon>
        <taxon>eudicotyledons</taxon>
        <taxon>Gunneridae</taxon>
        <taxon>Pentapetalae</taxon>
        <taxon>Caryophyllales</taxon>
        <taxon>Caryophyllaceae</taxon>
        <taxon>Caryophylleae</taxon>
        <taxon>Saponaria</taxon>
    </lineage>
</organism>
<dbReference type="PANTHER" id="PTHR15561:SF0">
    <property type="entry name" value="DNA-DIRECTED RNA POLYMERASE III SUBUNIT RPC9"/>
    <property type="match status" value="1"/>
</dbReference>
<dbReference type="SMART" id="SM00657">
    <property type="entry name" value="RPOL4c"/>
    <property type="match status" value="1"/>
</dbReference>
<dbReference type="EMBL" id="JBDFQZ010000002">
    <property type="protein sequence ID" value="KAK9747781.1"/>
    <property type="molecule type" value="Genomic_DNA"/>
</dbReference>
<evidence type="ECO:0000256" key="6">
    <source>
        <dbReference type="ARBA" id="ARBA00023242"/>
    </source>
</evidence>
<dbReference type="Proteomes" id="UP001443914">
    <property type="component" value="Unassembled WGS sequence"/>
</dbReference>
<proteinExistence type="inferred from homology"/>
<evidence type="ECO:0000256" key="1">
    <source>
        <dbReference type="ARBA" id="ARBA00004123"/>
    </source>
</evidence>
<dbReference type="InterPro" id="IPR010997">
    <property type="entry name" value="HRDC-like_sf"/>
</dbReference>
<name>A0AAW1MPY3_SAPOF</name>
<dbReference type="GO" id="GO:0006384">
    <property type="term" value="P:transcription initiation at RNA polymerase III promoter"/>
    <property type="evidence" value="ECO:0007669"/>
    <property type="project" value="InterPro"/>
</dbReference>
<keyword evidence="10" id="KW-1185">Reference proteome</keyword>
<keyword evidence="4" id="KW-0240">DNA-directed RNA polymerase</keyword>
<comment type="subcellular location">
    <subcellularLocation>
        <location evidence="1">Nucleus</location>
    </subcellularLocation>
</comment>
<sequence>MKILKFNAGPLTNFEVYDFLQKKGASTDPAQRIMITKIRPSELQVFDYLVGRPACNQTRESINEFMEKCKEFDLVKVEMVNIINTRPTDIVEIVPCIEKYEERMDDDRLQKLQDMVDSVLPPPPPRNSDVEAAMDDSDQATDEETPDNQMDTT</sequence>
<dbReference type="SUPFAM" id="SSF47819">
    <property type="entry name" value="HRDC-like"/>
    <property type="match status" value="1"/>
</dbReference>
<evidence type="ECO:0000313" key="10">
    <source>
        <dbReference type="Proteomes" id="UP001443914"/>
    </source>
</evidence>
<evidence type="ECO:0000256" key="5">
    <source>
        <dbReference type="ARBA" id="ARBA00023163"/>
    </source>
</evidence>
<evidence type="ECO:0000256" key="2">
    <source>
        <dbReference type="ARBA" id="ARBA00006898"/>
    </source>
</evidence>
<dbReference type="Gene3D" id="1.20.1250.40">
    <property type="match status" value="1"/>
</dbReference>